<keyword evidence="3" id="KW-1185">Reference proteome</keyword>
<dbReference type="EMBL" id="JARKNE010000011">
    <property type="protein sequence ID" value="KAK5785010.1"/>
    <property type="molecule type" value="Genomic_DNA"/>
</dbReference>
<evidence type="ECO:0000256" key="1">
    <source>
        <dbReference type="SAM" id="MobiDB-lite"/>
    </source>
</evidence>
<accession>A0ABR0N5B1</accession>
<reference evidence="2 3" key="1">
    <citation type="submission" date="2023-03" db="EMBL/GenBank/DDBJ databases">
        <title>WGS of Gossypium arboreum.</title>
        <authorList>
            <person name="Yu D."/>
        </authorList>
    </citation>
    <scope>NUCLEOTIDE SEQUENCE [LARGE SCALE GENOMIC DNA]</scope>
    <source>
        <tissue evidence="2">Leaf</tissue>
    </source>
</reference>
<sequence length="308" mass="35289">MVQTQNQSDDNFLVSLNGNRHRFLAPPVVEIADDKPPLPPPRRMAPPARTHHQRSPTLVEPEHLDSSSAISKRSTPNPQSTLPLLTYHIGNSDGDRTSSDHVDPSANERVAQRQTRSRGHANTIPTEGRFRGFLYFSTLEHRTRYDDIRQRPLQVCKQIDSTTLNMLDIQDAVTTYFDAIGWSSFVNIACDAYYKLIYEFYTKFSFNTAALQTIETKNIIYSRLLGKDFRMSIFDFNVAMGFVDPDNIQSDSFHTALLDILNDFNAQDDYRVLTNSNQLYNPETTKYLLVHEPALRYIHRFLAFSFSG</sequence>
<name>A0ABR0N5B1_GOSAR</name>
<comment type="caution">
    <text evidence="2">The sequence shown here is derived from an EMBL/GenBank/DDBJ whole genome shotgun (WGS) entry which is preliminary data.</text>
</comment>
<feature type="compositionally biased region" description="Basic and acidic residues" evidence="1">
    <location>
        <begin position="93"/>
        <end position="103"/>
    </location>
</feature>
<evidence type="ECO:0000313" key="3">
    <source>
        <dbReference type="Proteomes" id="UP001358586"/>
    </source>
</evidence>
<feature type="region of interest" description="Disordered" evidence="1">
    <location>
        <begin position="28"/>
        <end position="124"/>
    </location>
</feature>
<organism evidence="2 3">
    <name type="scientific">Gossypium arboreum</name>
    <name type="common">Tree cotton</name>
    <name type="synonym">Gossypium nanking</name>
    <dbReference type="NCBI Taxonomy" id="29729"/>
    <lineage>
        <taxon>Eukaryota</taxon>
        <taxon>Viridiplantae</taxon>
        <taxon>Streptophyta</taxon>
        <taxon>Embryophyta</taxon>
        <taxon>Tracheophyta</taxon>
        <taxon>Spermatophyta</taxon>
        <taxon>Magnoliopsida</taxon>
        <taxon>eudicotyledons</taxon>
        <taxon>Gunneridae</taxon>
        <taxon>Pentapetalae</taxon>
        <taxon>rosids</taxon>
        <taxon>malvids</taxon>
        <taxon>Malvales</taxon>
        <taxon>Malvaceae</taxon>
        <taxon>Malvoideae</taxon>
        <taxon>Gossypium</taxon>
    </lineage>
</organism>
<dbReference type="Proteomes" id="UP001358586">
    <property type="component" value="Chromosome 11"/>
</dbReference>
<protein>
    <submittedName>
        <fullName evidence="2">Uncharacterized protein</fullName>
    </submittedName>
</protein>
<gene>
    <name evidence="2" type="ORF">PVK06_039551</name>
</gene>
<proteinExistence type="predicted"/>
<feature type="compositionally biased region" description="Polar residues" evidence="1">
    <location>
        <begin position="66"/>
        <end position="83"/>
    </location>
</feature>
<evidence type="ECO:0000313" key="2">
    <source>
        <dbReference type="EMBL" id="KAK5785010.1"/>
    </source>
</evidence>